<comment type="caution">
    <text evidence="2">The sequence shown here is derived from an EMBL/GenBank/DDBJ whole genome shotgun (WGS) entry which is preliminary data.</text>
</comment>
<gene>
    <name evidence="2" type="ORF">GMD78_04020</name>
</gene>
<accession>A0A6N8FJU2</accession>
<evidence type="ECO:0000259" key="1">
    <source>
        <dbReference type="SMART" id="SM01321"/>
    </source>
</evidence>
<dbReference type="SUPFAM" id="SSF143422">
    <property type="entry name" value="Transposase IS200-like"/>
    <property type="match status" value="1"/>
</dbReference>
<dbReference type="PANTHER" id="PTHR34322">
    <property type="entry name" value="TRANSPOSASE, Y1_TNP DOMAIN-CONTAINING"/>
    <property type="match status" value="1"/>
</dbReference>
<dbReference type="Gene3D" id="3.30.70.1290">
    <property type="entry name" value="Transposase IS200-like"/>
    <property type="match status" value="1"/>
</dbReference>
<dbReference type="Proteomes" id="UP000469125">
    <property type="component" value="Unassembled WGS sequence"/>
</dbReference>
<protein>
    <submittedName>
        <fullName evidence="2">Transposase</fullName>
    </submittedName>
</protein>
<proteinExistence type="predicted"/>
<evidence type="ECO:0000313" key="2">
    <source>
        <dbReference type="EMBL" id="MUK87568.1"/>
    </source>
</evidence>
<dbReference type="SMART" id="SM01321">
    <property type="entry name" value="Y1_Tnp"/>
    <property type="match status" value="1"/>
</dbReference>
<dbReference type="Pfam" id="PF01797">
    <property type="entry name" value="Y1_Tnp"/>
    <property type="match status" value="1"/>
</dbReference>
<sequence length="253" mass="29882">MSRKPRVKSYSGIYHIMMRGINRQTIFEDDQDKIRFIETVKRFKNISNFHIYGYCLMDNHIHLLIKENDEALSKAVQRISASYVYWYNNRYDRSGSLFQGRYKSEPVDSLSYFLKVIRYIHQNPLKAGLASNVFECKWTSVNEYFNRSTFLDIEFALHQFSPDRKQAIQMYTDYMHAPNDDECLDDQIMVKSSDDNVKKYLSEIGFPHSSELQKIDKNKRNEIILELKSLKGVTTRQLSRITGISKSVIDRVR</sequence>
<dbReference type="InterPro" id="IPR036515">
    <property type="entry name" value="Transposase_17_sf"/>
</dbReference>
<feature type="domain" description="Transposase IS200-like" evidence="1">
    <location>
        <begin position="9"/>
        <end position="123"/>
    </location>
</feature>
<evidence type="ECO:0000313" key="3">
    <source>
        <dbReference type="Proteomes" id="UP000469125"/>
    </source>
</evidence>
<dbReference type="GO" id="GO:0006313">
    <property type="term" value="P:DNA transposition"/>
    <property type="evidence" value="ECO:0007669"/>
    <property type="project" value="InterPro"/>
</dbReference>
<dbReference type="RefSeq" id="WP_155667371.1">
    <property type="nucleotide sequence ID" value="NZ_WOCA01000002.1"/>
</dbReference>
<dbReference type="AlphaFoldDB" id="A0A6N8FJU2"/>
<reference evidence="2 3" key="1">
    <citation type="submission" date="2019-11" db="EMBL/GenBank/DDBJ databases">
        <authorList>
            <person name="Li X."/>
        </authorList>
    </citation>
    <scope>NUCLEOTIDE SEQUENCE [LARGE SCALE GENOMIC DNA]</scope>
    <source>
        <strain evidence="2 3">L9</strain>
    </source>
</reference>
<dbReference type="InterPro" id="IPR002686">
    <property type="entry name" value="Transposase_17"/>
</dbReference>
<dbReference type="EMBL" id="WOCA01000002">
    <property type="protein sequence ID" value="MUK87568.1"/>
    <property type="molecule type" value="Genomic_DNA"/>
</dbReference>
<organism evidence="2 3">
    <name type="scientific">Ornithinibacillus caprae</name>
    <dbReference type="NCBI Taxonomy" id="2678566"/>
    <lineage>
        <taxon>Bacteria</taxon>
        <taxon>Bacillati</taxon>
        <taxon>Bacillota</taxon>
        <taxon>Bacilli</taxon>
        <taxon>Bacillales</taxon>
        <taxon>Bacillaceae</taxon>
        <taxon>Ornithinibacillus</taxon>
    </lineage>
</organism>
<keyword evidence="3" id="KW-1185">Reference proteome</keyword>
<dbReference type="GO" id="GO:0003677">
    <property type="term" value="F:DNA binding"/>
    <property type="evidence" value="ECO:0007669"/>
    <property type="project" value="InterPro"/>
</dbReference>
<dbReference type="PANTHER" id="PTHR34322:SF2">
    <property type="entry name" value="TRANSPOSASE IS200-LIKE DOMAIN-CONTAINING PROTEIN"/>
    <property type="match status" value="1"/>
</dbReference>
<dbReference type="GO" id="GO:0004803">
    <property type="term" value="F:transposase activity"/>
    <property type="evidence" value="ECO:0007669"/>
    <property type="project" value="InterPro"/>
</dbReference>
<name>A0A6N8FJU2_9BACI</name>